<evidence type="ECO:0000313" key="2">
    <source>
        <dbReference type="EMBL" id="CBJ32855.1"/>
    </source>
</evidence>
<evidence type="ECO:0000313" key="3">
    <source>
        <dbReference type="Proteomes" id="UP000002630"/>
    </source>
</evidence>
<accession>D7FZP8</accession>
<gene>
    <name evidence="2" type="ORF">Esi_0381_0003</name>
</gene>
<dbReference type="InParanoid" id="D7FZP8"/>
<feature type="region of interest" description="Disordered" evidence="1">
    <location>
        <begin position="42"/>
        <end position="71"/>
    </location>
</feature>
<dbReference type="EMBL" id="FN648577">
    <property type="protein sequence ID" value="CBJ32855.1"/>
    <property type="molecule type" value="Genomic_DNA"/>
</dbReference>
<dbReference type="EMBL" id="FN649731">
    <property type="protein sequence ID" value="CBJ32855.1"/>
    <property type="molecule type" value="Genomic_DNA"/>
</dbReference>
<protein>
    <submittedName>
        <fullName evidence="2">Uncharacterized protein</fullName>
    </submittedName>
</protein>
<proteinExistence type="predicted"/>
<dbReference type="OrthoDB" id="10312759at2759"/>
<name>D7FZP8_ECTSI</name>
<reference evidence="2 3" key="1">
    <citation type="journal article" date="2010" name="Nature">
        <title>The Ectocarpus genome and the independent evolution of multicellularity in brown algae.</title>
        <authorList>
            <person name="Cock J.M."/>
            <person name="Sterck L."/>
            <person name="Rouze P."/>
            <person name="Scornet D."/>
            <person name="Allen A.E."/>
            <person name="Amoutzias G."/>
            <person name="Anthouard V."/>
            <person name="Artiguenave F."/>
            <person name="Aury J.M."/>
            <person name="Badger J.H."/>
            <person name="Beszteri B."/>
            <person name="Billiau K."/>
            <person name="Bonnet E."/>
            <person name="Bothwell J.H."/>
            <person name="Bowler C."/>
            <person name="Boyen C."/>
            <person name="Brownlee C."/>
            <person name="Carrano C.J."/>
            <person name="Charrier B."/>
            <person name="Cho G.Y."/>
            <person name="Coelho S.M."/>
            <person name="Collen J."/>
            <person name="Corre E."/>
            <person name="Da Silva C."/>
            <person name="Delage L."/>
            <person name="Delaroque N."/>
            <person name="Dittami S.M."/>
            <person name="Doulbeau S."/>
            <person name="Elias M."/>
            <person name="Farnham G."/>
            <person name="Gachon C.M."/>
            <person name="Gschloessl B."/>
            <person name="Heesch S."/>
            <person name="Jabbari K."/>
            <person name="Jubin C."/>
            <person name="Kawai H."/>
            <person name="Kimura K."/>
            <person name="Kloareg B."/>
            <person name="Kupper F.C."/>
            <person name="Lang D."/>
            <person name="Le Bail A."/>
            <person name="Leblanc C."/>
            <person name="Lerouge P."/>
            <person name="Lohr M."/>
            <person name="Lopez P.J."/>
            <person name="Martens C."/>
            <person name="Maumus F."/>
            <person name="Michel G."/>
            <person name="Miranda-Saavedra D."/>
            <person name="Morales J."/>
            <person name="Moreau H."/>
            <person name="Motomura T."/>
            <person name="Nagasato C."/>
            <person name="Napoli C.A."/>
            <person name="Nelson D.R."/>
            <person name="Nyvall-Collen P."/>
            <person name="Peters A.F."/>
            <person name="Pommier C."/>
            <person name="Potin P."/>
            <person name="Poulain J."/>
            <person name="Quesneville H."/>
            <person name="Read B."/>
            <person name="Rensing S.A."/>
            <person name="Ritter A."/>
            <person name="Rousvoal S."/>
            <person name="Samanta M."/>
            <person name="Samson G."/>
            <person name="Schroeder D.C."/>
            <person name="Segurens B."/>
            <person name="Strittmatter M."/>
            <person name="Tonon T."/>
            <person name="Tregear J.W."/>
            <person name="Valentin K."/>
            <person name="von Dassow P."/>
            <person name="Yamagishi T."/>
            <person name="Van de Peer Y."/>
            <person name="Wincker P."/>
        </authorList>
    </citation>
    <scope>NUCLEOTIDE SEQUENCE [LARGE SCALE GENOMIC DNA]</scope>
    <source>
        <strain evidence="3">Ec32 / CCAP1310/4</strain>
    </source>
</reference>
<dbReference type="AlphaFoldDB" id="D7FZP8"/>
<evidence type="ECO:0000256" key="1">
    <source>
        <dbReference type="SAM" id="MobiDB-lite"/>
    </source>
</evidence>
<organism evidence="2 3">
    <name type="scientific">Ectocarpus siliculosus</name>
    <name type="common">Brown alga</name>
    <name type="synonym">Conferva siliculosa</name>
    <dbReference type="NCBI Taxonomy" id="2880"/>
    <lineage>
        <taxon>Eukaryota</taxon>
        <taxon>Sar</taxon>
        <taxon>Stramenopiles</taxon>
        <taxon>Ochrophyta</taxon>
        <taxon>PX clade</taxon>
        <taxon>Phaeophyceae</taxon>
        <taxon>Ectocarpales</taxon>
        <taxon>Ectocarpaceae</taxon>
        <taxon>Ectocarpus</taxon>
    </lineage>
</organism>
<feature type="compositionally biased region" description="Low complexity" evidence="1">
    <location>
        <begin position="44"/>
        <end position="58"/>
    </location>
</feature>
<dbReference type="Proteomes" id="UP000002630">
    <property type="component" value="Linkage Group LG06"/>
</dbReference>
<keyword evidence="3" id="KW-1185">Reference proteome</keyword>
<feature type="region of interest" description="Disordered" evidence="1">
    <location>
        <begin position="185"/>
        <end position="222"/>
    </location>
</feature>
<sequence length="222" mass="23532">MALAALRSRGLQACSRVAMRAAIAPRTQQLTPTAGAAGARRLLSSPAPTGAPSPTAAAKGQSQLHRGKKAEGEERRLWPYIKAARQQFFNVILATLSIVMAVKMVEGKGARVALEEEMVEMQRRQGVLLRSLSDEAWAEDVAKRLGAAGGKEAVMVEIEKVVAASLLDKETAELEAMRAAALKTSLEQQKHGAPYPGGVGSFADEQPREASASPVAPKPGER</sequence>